<accession>A0A9D4YVZ0</accession>
<dbReference type="PANTHER" id="PTHR34407:SF1">
    <property type="entry name" value="SGNH HYDROLASE-TYPE ESTERASE DOMAIN-CONTAINING PROTEIN"/>
    <property type="match status" value="1"/>
</dbReference>
<reference evidence="2" key="1">
    <citation type="journal article" date="2019" name="Plant J.">
        <title>Chlorella vulgaris genome assembly and annotation reveals the molecular basis for metabolic acclimation to high light conditions.</title>
        <authorList>
            <person name="Cecchin M."/>
            <person name="Marcolungo L."/>
            <person name="Rossato M."/>
            <person name="Girolomoni L."/>
            <person name="Cosentino E."/>
            <person name="Cuine S."/>
            <person name="Li-Beisson Y."/>
            <person name="Delledonne M."/>
            <person name="Ballottari M."/>
        </authorList>
    </citation>
    <scope>NUCLEOTIDE SEQUENCE</scope>
    <source>
        <strain evidence="2">211/11P</strain>
    </source>
</reference>
<dbReference type="Gene3D" id="3.40.50.1110">
    <property type="entry name" value="SGNH hydrolase"/>
    <property type="match status" value="1"/>
</dbReference>
<dbReference type="SUPFAM" id="SSF52266">
    <property type="entry name" value="SGNH hydrolase"/>
    <property type="match status" value="1"/>
</dbReference>
<gene>
    <name evidence="2" type="ORF">D9Q98_005463</name>
</gene>
<dbReference type="CDD" id="cd00229">
    <property type="entry name" value="SGNH_hydrolase"/>
    <property type="match status" value="1"/>
</dbReference>
<name>A0A9D4YVZ0_CHLVU</name>
<comment type="caution">
    <text evidence="2">The sequence shown here is derived from an EMBL/GenBank/DDBJ whole genome shotgun (WGS) entry which is preliminary data.</text>
</comment>
<keyword evidence="3" id="KW-1185">Reference proteome</keyword>
<dbReference type="PANTHER" id="PTHR34407">
    <property type="entry name" value="EXPRESSED PROTEIN"/>
    <property type="match status" value="1"/>
</dbReference>
<dbReference type="InterPro" id="IPR036514">
    <property type="entry name" value="SGNH_hydro_sf"/>
</dbReference>
<evidence type="ECO:0000259" key="1">
    <source>
        <dbReference type="Pfam" id="PF13472"/>
    </source>
</evidence>
<dbReference type="AlphaFoldDB" id="A0A9D4YVZ0"/>
<dbReference type="OrthoDB" id="544608at2759"/>
<protein>
    <recommendedName>
        <fullName evidence="1">SGNH hydrolase-type esterase domain-containing protein</fullName>
    </recommendedName>
</protein>
<sequence>MGNRGEAPFGDVQHHPASYGGSGRLSCRSELTLPFAGVLVGSLCTLLLLTFSRSNAGLPWRDLSMAPSTATTHTPAERAQTVKAQAPACPTPPACEACPAAEKCPRCPAEAIKPKASESSVQEDAAPGSDVLDGWQERLTVPWGPLLTQQEAQRGLAYYGSGSRLQELAAKLVAGKPIKMFTLGASVTRGIGTTDRAFSYASRFFEFITTAFPHKKHKLINRGIGGTSSAIYSVCAEHMVHEDADLVVLEFSANDKRDAPYSDPERKGYEQLIRKLLKLPGRPALLQLHHYAWWHAVGDGVLDGGLFYYPAGEAQLGVFAQYYDFPSLSVRNAMWHLMRARVDQFNPDKARLGESISPTNVTVPGAEPGKEKLYWYRDRTHPGDEGHGMMAELLAHVLAKAVVETLAPRPRLHLASRDADLSPAQDEDGLPLPMVPGNAATPTTLCAIEEDFKDVVSGHSGDFSYKPEKKDGRNFVEQKWGWSASKPGSWAEMEFDTESGFELLGDANTTFPAAAAAAPAANSSIEDAAAREAADTRAEVSLSYLRSYAGMGVADVECVAGCECEPQVLDGTWEAEVSLQQILQFRVSRHKRCRVRITVADRPGVVKQDGHKVVLTAVMVSQFTVRLTTYDTQVDLLHKATI</sequence>
<organism evidence="2 3">
    <name type="scientific">Chlorella vulgaris</name>
    <name type="common">Green alga</name>
    <dbReference type="NCBI Taxonomy" id="3077"/>
    <lineage>
        <taxon>Eukaryota</taxon>
        <taxon>Viridiplantae</taxon>
        <taxon>Chlorophyta</taxon>
        <taxon>core chlorophytes</taxon>
        <taxon>Trebouxiophyceae</taxon>
        <taxon>Chlorellales</taxon>
        <taxon>Chlorellaceae</taxon>
        <taxon>Chlorella clade</taxon>
        <taxon>Chlorella</taxon>
    </lineage>
</organism>
<dbReference type="InterPro" id="IPR013830">
    <property type="entry name" value="SGNH_hydro"/>
</dbReference>
<dbReference type="Proteomes" id="UP001055712">
    <property type="component" value="Unassembled WGS sequence"/>
</dbReference>
<evidence type="ECO:0000313" key="2">
    <source>
        <dbReference type="EMBL" id="KAI3429368.1"/>
    </source>
</evidence>
<reference evidence="2" key="2">
    <citation type="submission" date="2020-11" db="EMBL/GenBank/DDBJ databases">
        <authorList>
            <person name="Cecchin M."/>
            <person name="Marcolungo L."/>
            <person name="Rossato M."/>
            <person name="Girolomoni L."/>
            <person name="Cosentino E."/>
            <person name="Cuine S."/>
            <person name="Li-Beisson Y."/>
            <person name="Delledonne M."/>
            <person name="Ballottari M."/>
        </authorList>
    </citation>
    <scope>NUCLEOTIDE SEQUENCE</scope>
    <source>
        <strain evidence="2">211/11P</strain>
        <tissue evidence="2">Whole cell</tissue>
    </source>
</reference>
<dbReference type="EMBL" id="SIDB01000008">
    <property type="protein sequence ID" value="KAI3429368.1"/>
    <property type="molecule type" value="Genomic_DNA"/>
</dbReference>
<evidence type="ECO:0000313" key="3">
    <source>
        <dbReference type="Proteomes" id="UP001055712"/>
    </source>
</evidence>
<proteinExistence type="predicted"/>
<dbReference type="Pfam" id="PF13472">
    <property type="entry name" value="Lipase_GDSL_2"/>
    <property type="match status" value="1"/>
</dbReference>
<feature type="domain" description="SGNH hydrolase-type esterase" evidence="1">
    <location>
        <begin position="183"/>
        <end position="387"/>
    </location>
</feature>